<protein>
    <submittedName>
        <fullName evidence="2">Helix-turn-helix protein</fullName>
    </submittedName>
</protein>
<dbReference type="InterPro" id="IPR011990">
    <property type="entry name" value="TPR-like_helical_dom_sf"/>
</dbReference>
<dbReference type="PROSITE" id="PS50943">
    <property type="entry name" value="HTH_CROC1"/>
    <property type="match status" value="1"/>
</dbReference>
<sequence length="391" mass="42632">MTDATRFSDELRRLRAERGLSYRALAGLAHHGKSYIEDLERGRKSPNEAVASRLDQALGGSGRLMAALRSTARDDETDGELDALELVRRVTASDVSAETLDRLEQAADALAMAYATTPPEVLLRRVRWHLELVGTLVDARKTLVQHERLLVIGGWLSLLRATLHIDIQQGAAAAAHLRTAAQLADQTGHREIAAWCLETRAWAVLTTGDYRQALELSQHAQEIAPAGGSAIVQATAQEGRAWARLGDRIQTRRTLDRVERLAGQRTPPDHPEHHYQYDPAKAHAYAATTLAWAGDPAAEAVARDVITELEQEGARPRRVASAQLDLGLALLADGRPDEAAAVATRAISSGRIVPSNWWRAAEVVNGVQRAGIAEARDLREVAENHRPALTT</sequence>
<accession>A0A4R6JVB9</accession>
<dbReference type="CDD" id="cd00093">
    <property type="entry name" value="HTH_XRE"/>
    <property type="match status" value="1"/>
</dbReference>
<proteinExistence type="predicted"/>
<evidence type="ECO:0000313" key="3">
    <source>
        <dbReference type="Proteomes" id="UP000294901"/>
    </source>
</evidence>
<dbReference type="SUPFAM" id="SSF48452">
    <property type="entry name" value="TPR-like"/>
    <property type="match status" value="1"/>
</dbReference>
<evidence type="ECO:0000259" key="1">
    <source>
        <dbReference type="PROSITE" id="PS50943"/>
    </source>
</evidence>
<dbReference type="AlphaFoldDB" id="A0A4R6JVB9"/>
<dbReference type="SMART" id="SM00530">
    <property type="entry name" value="HTH_XRE"/>
    <property type="match status" value="1"/>
</dbReference>
<dbReference type="Proteomes" id="UP000294901">
    <property type="component" value="Unassembled WGS sequence"/>
</dbReference>
<dbReference type="InterPro" id="IPR010982">
    <property type="entry name" value="Lambda_DNA-bd_dom_sf"/>
</dbReference>
<dbReference type="GO" id="GO:0003677">
    <property type="term" value="F:DNA binding"/>
    <property type="evidence" value="ECO:0007669"/>
    <property type="project" value="InterPro"/>
</dbReference>
<dbReference type="EMBL" id="SNWR01000001">
    <property type="protein sequence ID" value="TDO40674.1"/>
    <property type="molecule type" value="Genomic_DNA"/>
</dbReference>
<keyword evidence="3" id="KW-1185">Reference proteome</keyword>
<dbReference type="Gene3D" id="1.10.260.40">
    <property type="entry name" value="lambda repressor-like DNA-binding domains"/>
    <property type="match status" value="1"/>
</dbReference>
<feature type="domain" description="HTH cro/C1-type" evidence="1">
    <location>
        <begin position="11"/>
        <end position="64"/>
    </location>
</feature>
<name>A0A4R6JVB9_9ACTN</name>
<dbReference type="InterPro" id="IPR001387">
    <property type="entry name" value="Cro/C1-type_HTH"/>
</dbReference>
<reference evidence="2 3" key="1">
    <citation type="submission" date="2019-03" db="EMBL/GenBank/DDBJ databases">
        <title>Sequencing the genomes of 1000 actinobacteria strains.</title>
        <authorList>
            <person name="Klenk H.-P."/>
        </authorList>
    </citation>
    <scope>NUCLEOTIDE SEQUENCE [LARGE SCALE GENOMIC DNA]</scope>
    <source>
        <strain evidence="2 3">DSM 43805</strain>
    </source>
</reference>
<dbReference type="Gene3D" id="1.25.40.10">
    <property type="entry name" value="Tetratricopeptide repeat domain"/>
    <property type="match status" value="1"/>
</dbReference>
<evidence type="ECO:0000313" key="2">
    <source>
        <dbReference type="EMBL" id="TDO40674.1"/>
    </source>
</evidence>
<organism evidence="2 3">
    <name type="scientific">Paractinoplanes brasiliensis</name>
    <dbReference type="NCBI Taxonomy" id="52695"/>
    <lineage>
        <taxon>Bacteria</taxon>
        <taxon>Bacillati</taxon>
        <taxon>Actinomycetota</taxon>
        <taxon>Actinomycetes</taxon>
        <taxon>Micromonosporales</taxon>
        <taxon>Micromonosporaceae</taxon>
        <taxon>Paractinoplanes</taxon>
    </lineage>
</organism>
<dbReference type="OrthoDB" id="3213425at2"/>
<dbReference type="SUPFAM" id="SSF47413">
    <property type="entry name" value="lambda repressor-like DNA-binding domains"/>
    <property type="match status" value="1"/>
</dbReference>
<dbReference type="Pfam" id="PF13560">
    <property type="entry name" value="HTH_31"/>
    <property type="match status" value="1"/>
</dbReference>
<comment type="caution">
    <text evidence="2">The sequence shown here is derived from an EMBL/GenBank/DDBJ whole genome shotgun (WGS) entry which is preliminary data.</text>
</comment>
<gene>
    <name evidence="2" type="ORF">C8E87_4393</name>
</gene>
<dbReference type="RefSeq" id="WP_133874815.1">
    <property type="nucleotide sequence ID" value="NZ_BOMD01000008.1"/>
</dbReference>